<evidence type="ECO:0000256" key="1">
    <source>
        <dbReference type="SAM" id="Phobius"/>
    </source>
</evidence>
<accession>A0A1H6H760</accession>
<gene>
    <name evidence="2" type="ORF">SAMN05421593_1500</name>
</gene>
<dbReference type="STRING" id="680127.SAMN05421593_1500"/>
<dbReference type="RefSeq" id="WP_089690826.1">
    <property type="nucleotide sequence ID" value="NZ_FNWQ01000002.1"/>
</dbReference>
<name>A0A1H6H760_CHRCI</name>
<proteinExistence type="predicted"/>
<sequence length="219" mass="25153">MYAINHAATALLIKKNNPKLPLFPLLVSVQLVEVLWVFFNYMGWEYFSISDGKVHLDFLPYSHSIFSGVAAAILSFCIISWGYKNKKLAIAFAVGVVSHVMIDVIFHEKDVQLSPFSSTPVWGLGIIDRPILNFILEFAYGVFCWWYFKGNRALLWVIIIFNILDLPMMLAHDDALTPFIHYPFLLPSVILFQIFITWYFVYRYAHSKKNISSSASEAI</sequence>
<keyword evidence="1" id="KW-1133">Transmembrane helix</keyword>
<feature type="transmembrane region" description="Helical" evidence="1">
    <location>
        <begin position="126"/>
        <end position="148"/>
    </location>
</feature>
<feature type="transmembrane region" description="Helical" evidence="1">
    <location>
        <begin position="20"/>
        <end position="41"/>
    </location>
</feature>
<feature type="transmembrane region" description="Helical" evidence="1">
    <location>
        <begin position="184"/>
        <end position="202"/>
    </location>
</feature>
<dbReference type="AlphaFoldDB" id="A0A1H6H760"/>
<dbReference type="EMBL" id="FNWQ01000002">
    <property type="protein sequence ID" value="SEH31609.1"/>
    <property type="molecule type" value="Genomic_DNA"/>
</dbReference>
<evidence type="ECO:0008006" key="4">
    <source>
        <dbReference type="Google" id="ProtNLM"/>
    </source>
</evidence>
<dbReference type="Proteomes" id="UP000198561">
    <property type="component" value="Unassembled WGS sequence"/>
</dbReference>
<feature type="transmembrane region" description="Helical" evidence="1">
    <location>
        <begin position="61"/>
        <end position="81"/>
    </location>
</feature>
<feature type="transmembrane region" description="Helical" evidence="1">
    <location>
        <begin position="153"/>
        <end position="172"/>
    </location>
</feature>
<evidence type="ECO:0000313" key="2">
    <source>
        <dbReference type="EMBL" id="SEH31609.1"/>
    </source>
</evidence>
<protein>
    <recommendedName>
        <fullName evidence="4">Metal-dependent hydrolase</fullName>
    </recommendedName>
</protein>
<keyword evidence="1" id="KW-0472">Membrane</keyword>
<keyword evidence="1" id="KW-0812">Transmembrane</keyword>
<organism evidence="2 3">
    <name type="scientific">Chryseobacterium culicis</name>
    <dbReference type="NCBI Taxonomy" id="680127"/>
    <lineage>
        <taxon>Bacteria</taxon>
        <taxon>Pseudomonadati</taxon>
        <taxon>Bacteroidota</taxon>
        <taxon>Flavobacteriia</taxon>
        <taxon>Flavobacteriales</taxon>
        <taxon>Weeksellaceae</taxon>
        <taxon>Chryseobacterium group</taxon>
        <taxon>Chryseobacterium</taxon>
    </lineage>
</organism>
<dbReference type="OrthoDB" id="327431at2"/>
<evidence type="ECO:0000313" key="3">
    <source>
        <dbReference type="Proteomes" id="UP000198561"/>
    </source>
</evidence>
<reference evidence="2 3" key="1">
    <citation type="submission" date="2016-10" db="EMBL/GenBank/DDBJ databases">
        <authorList>
            <person name="de Groot N.N."/>
        </authorList>
    </citation>
    <scope>NUCLEOTIDE SEQUENCE [LARGE SCALE GENOMIC DNA]</scope>
    <source>
        <strain evidence="2 3">DSM 23031</strain>
    </source>
</reference>
<feature type="transmembrane region" description="Helical" evidence="1">
    <location>
        <begin position="88"/>
        <end position="106"/>
    </location>
</feature>